<reference evidence="3 4" key="1">
    <citation type="journal article" date="2022" name="Front. Microbiol.">
        <title>Male-killing mechanisms vary between Spiroplasma species.</title>
        <authorList>
            <person name="Arai H."/>
            <person name="Inoue M."/>
            <person name="Kageyama D."/>
        </authorList>
    </citation>
    <scope>NUCLEOTIDE SEQUENCE [LARGE SCALE GENOMIC DNA]</scope>
    <source>
        <strain evidence="4">sHm</strain>
    </source>
</reference>
<keyword evidence="1" id="KW-0472">Membrane</keyword>
<keyword evidence="4" id="KW-1185">Reference proteome</keyword>
<keyword evidence="1" id="KW-1133">Transmembrane helix</keyword>
<feature type="transmembrane region" description="Helical" evidence="1">
    <location>
        <begin position="511"/>
        <end position="534"/>
    </location>
</feature>
<dbReference type="Proteomes" id="UP001163387">
    <property type="component" value="Chromosome"/>
</dbReference>
<accession>A0ABN6T3U2</accession>
<dbReference type="EMBL" id="AP026933">
    <property type="protein sequence ID" value="BDT03872.1"/>
    <property type="molecule type" value="Genomic_DNA"/>
</dbReference>
<evidence type="ECO:0000313" key="3">
    <source>
        <dbReference type="EMBL" id="BDT03872.1"/>
    </source>
</evidence>
<evidence type="ECO:0000256" key="2">
    <source>
        <dbReference type="SAM" id="SignalP"/>
    </source>
</evidence>
<evidence type="ECO:0000256" key="1">
    <source>
        <dbReference type="SAM" id="Phobius"/>
    </source>
</evidence>
<keyword evidence="1" id="KW-0812">Transmembrane</keyword>
<name>A0ABN6T3U2_9MOLU</name>
<proteinExistence type="predicted"/>
<sequence length="541" mass="61587">MTNFLSFSFFKTKSFKTISLALALSLTSSLMIVTNHQSNISTVNDSNKLSGFHITVKENNKNLISEANTWNSINNKYEDFIRLHKEVITEQFNDWSDLINKVNNNSNDDISKEVNKKFKEQIENKANNILPDNGIKYFSDKVIGRSVAKQSFNDIASFGYVYVGYHDNSLPAQINNGIFATVNPRADFNNYFSIPYMIKPSDDFLNSHKIVQDRLAILPLNNGNPNDTNQPMLAILAKNKNDKNEQLLINDKNDEVFDNGSISYAILNHKPDDHLKSTSFNVSVKDSGYSKTIKLTNNSSNIQFSTISDEKVKENPVITPQYLVQNNSQDNKNTLIVMNKAIEKAKVNISDSQQHWLKWKVDSQTLQKAKNDSGTPIKDGDNLTLNQGSNFQVYCIGLDTSDLQRQAASEQYITVYRSNTKIPNFPNCTDFFEKTNNLLAGFQQYLNSTTNNSIKIEDLKNNAAGEFLSWFIQYQGDITKQNYVNYLQSNNSDRPWDVNIPLTTKMLVNNWNIIIICAFIISFLTIIPIVVVIIRKKKYLK</sequence>
<feature type="chain" id="PRO_5046729125" description="Lipoprotein" evidence="2">
    <location>
        <begin position="33"/>
        <end position="541"/>
    </location>
</feature>
<evidence type="ECO:0000313" key="4">
    <source>
        <dbReference type="Proteomes" id="UP001163387"/>
    </source>
</evidence>
<evidence type="ECO:0008006" key="5">
    <source>
        <dbReference type="Google" id="ProtNLM"/>
    </source>
</evidence>
<protein>
    <recommendedName>
        <fullName evidence="5">Lipoprotein</fullName>
    </recommendedName>
</protein>
<organism evidence="3 4">
    <name type="scientific">Spiroplasma ixodetis</name>
    <dbReference type="NCBI Taxonomy" id="2141"/>
    <lineage>
        <taxon>Bacteria</taxon>
        <taxon>Bacillati</taxon>
        <taxon>Mycoplasmatota</taxon>
        <taxon>Mollicutes</taxon>
        <taxon>Entomoplasmatales</taxon>
        <taxon>Spiroplasmataceae</taxon>
        <taxon>Spiroplasma</taxon>
    </lineage>
</organism>
<gene>
    <name evidence="3" type="ORF">SHM_15180</name>
</gene>
<feature type="signal peptide" evidence="2">
    <location>
        <begin position="1"/>
        <end position="32"/>
    </location>
</feature>
<keyword evidence="2" id="KW-0732">Signal</keyword>